<dbReference type="InterPro" id="IPR036663">
    <property type="entry name" value="Fumarylacetoacetase_C_sf"/>
</dbReference>
<keyword evidence="2" id="KW-0479">Metal-binding</keyword>
<reference evidence="7" key="1">
    <citation type="submission" date="2015-12" db="EMBL/GenBank/DDBJ databases">
        <title>De novo transcriptome assembly of four potential Pierce s Disease insect vectors from Arizona vineyards.</title>
        <authorList>
            <person name="Tassone E.E."/>
        </authorList>
    </citation>
    <scope>NUCLEOTIDE SEQUENCE</scope>
</reference>
<name>A0A1B6DPG1_9HEMI</name>
<evidence type="ECO:0000256" key="3">
    <source>
        <dbReference type="ARBA" id="ARBA00042340"/>
    </source>
</evidence>
<evidence type="ECO:0000256" key="1">
    <source>
        <dbReference type="ARBA" id="ARBA00010211"/>
    </source>
</evidence>
<dbReference type="GO" id="GO:0018773">
    <property type="term" value="F:acetylpyruvate hydrolase activity"/>
    <property type="evidence" value="ECO:0007669"/>
    <property type="project" value="TreeGrafter"/>
</dbReference>
<comment type="similarity">
    <text evidence="1">Belongs to the FAH family.</text>
</comment>
<dbReference type="EMBL" id="GEDC01009749">
    <property type="protein sequence ID" value="JAS27549.1"/>
    <property type="molecule type" value="Transcribed_RNA"/>
</dbReference>
<feature type="domain" description="Fumarylacetoacetase-like C-terminal" evidence="6">
    <location>
        <begin position="15"/>
        <end position="205"/>
    </location>
</feature>
<evidence type="ECO:0000259" key="6">
    <source>
        <dbReference type="Pfam" id="PF01557"/>
    </source>
</evidence>
<comment type="catalytic activity">
    <reaction evidence="4">
        <text>oxaloacetate = enol-oxaloacetate</text>
        <dbReference type="Rhea" id="RHEA:16021"/>
        <dbReference type="ChEBI" id="CHEBI:16452"/>
        <dbReference type="ChEBI" id="CHEBI:17479"/>
        <dbReference type="EC" id="5.3.2.2"/>
    </reaction>
    <physiologicalReaction direction="right-to-left" evidence="4">
        <dbReference type="Rhea" id="RHEA:16023"/>
    </physiologicalReaction>
</comment>
<dbReference type="PANTHER" id="PTHR11820">
    <property type="entry name" value="ACYLPYRUVASE"/>
    <property type="match status" value="1"/>
</dbReference>
<dbReference type="AlphaFoldDB" id="A0A1B6DPG1"/>
<dbReference type="Gene3D" id="3.90.850.10">
    <property type="entry name" value="Fumarylacetoacetase-like, C-terminal domain"/>
    <property type="match status" value="1"/>
</dbReference>
<gene>
    <name evidence="7" type="ORF">g.18233</name>
</gene>
<sequence>MAVNKSIEFWKLGRKIACVALNYKGLLKERNLSIPKEPVIFLKPTSSYITMGETIQIPIGFEVNEEVELGVIISKKCKNVDPSQAFNYIAGYCLALDLTAVNILRDAKEKGGPWSIGKGFDTACPVGEFIPCGEIPDPSNIRIWCQVNGKVYQDSCTSDMVFSVNGLLSYISKYITLEPFDLILTGSPRGSKIIASGDVIEGGIGNNTCFKFFVK</sequence>
<dbReference type="GO" id="GO:0046872">
    <property type="term" value="F:metal ion binding"/>
    <property type="evidence" value="ECO:0007669"/>
    <property type="project" value="UniProtKB-KW"/>
</dbReference>
<dbReference type="Pfam" id="PF01557">
    <property type="entry name" value="FAA_hydrolase"/>
    <property type="match status" value="1"/>
</dbReference>
<evidence type="ECO:0000256" key="5">
    <source>
        <dbReference type="ARBA" id="ARBA00044973"/>
    </source>
</evidence>
<organism evidence="7">
    <name type="scientific">Clastoptera arizonana</name>
    <name type="common">Arizona spittle bug</name>
    <dbReference type="NCBI Taxonomy" id="38151"/>
    <lineage>
        <taxon>Eukaryota</taxon>
        <taxon>Metazoa</taxon>
        <taxon>Ecdysozoa</taxon>
        <taxon>Arthropoda</taxon>
        <taxon>Hexapoda</taxon>
        <taxon>Insecta</taxon>
        <taxon>Pterygota</taxon>
        <taxon>Neoptera</taxon>
        <taxon>Paraneoptera</taxon>
        <taxon>Hemiptera</taxon>
        <taxon>Auchenorrhyncha</taxon>
        <taxon>Cercopoidea</taxon>
        <taxon>Clastopteridae</taxon>
        <taxon>Clastoptera</taxon>
    </lineage>
</organism>
<evidence type="ECO:0000256" key="2">
    <source>
        <dbReference type="ARBA" id="ARBA00022723"/>
    </source>
</evidence>
<dbReference type="SUPFAM" id="SSF56529">
    <property type="entry name" value="FAH"/>
    <property type="match status" value="1"/>
</dbReference>
<dbReference type="GO" id="GO:0050163">
    <property type="term" value="F:oxaloacetate tautomerase activity"/>
    <property type="evidence" value="ECO:0007669"/>
    <property type="project" value="UniProtKB-EC"/>
</dbReference>
<dbReference type="InterPro" id="IPR011234">
    <property type="entry name" value="Fumarylacetoacetase-like_C"/>
</dbReference>
<dbReference type="GO" id="GO:0005739">
    <property type="term" value="C:mitochondrion"/>
    <property type="evidence" value="ECO:0007669"/>
    <property type="project" value="TreeGrafter"/>
</dbReference>
<proteinExistence type="inferred from homology"/>
<dbReference type="EC" id="5.3.2.2" evidence="5"/>
<accession>A0A1B6DPG1</accession>
<evidence type="ECO:0000256" key="4">
    <source>
        <dbReference type="ARBA" id="ARBA00044911"/>
    </source>
</evidence>
<dbReference type="PANTHER" id="PTHR11820:SF7">
    <property type="entry name" value="ACYLPYRUVASE FAHD1, MITOCHONDRIAL"/>
    <property type="match status" value="1"/>
</dbReference>
<protein>
    <recommendedName>
        <fullName evidence="5">oxaloacetate tautomerase</fullName>
        <ecNumber evidence="5">5.3.2.2</ecNumber>
    </recommendedName>
    <alternativeName>
        <fullName evidence="3">Fumarylacetoacetate hydrolase domain-containing protein 1</fullName>
    </alternativeName>
</protein>
<evidence type="ECO:0000313" key="7">
    <source>
        <dbReference type="EMBL" id="JAS27549.1"/>
    </source>
</evidence>